<proteinExistence type="predicted"/>
<name>A0A6J4UAJ7_9BACT</name>
<organism evidence="2">
    <name type="scientific">uncultured Thermomicrobiales bacterium</name>
    <dbReference type="NCBI Taxonomy" id="1645740"/>
    <lineage>
        <taxon>Bacteria</taxon>
        <taxon>Pseudomonadati</taxon>
        <taxon>Thermomicrobiota</taxon>
        <taxon>Thermomicrobia</taxon>
        <taxon>Thermomicrobiales</taxon>
        <taxon>environmental samples</taxon>
    </lineage>
</organism>
<dbReference type="AlphaFoldDB" id="A0A6J4UAJ7"/>
<gene>
    <name evidence="2" type="ORF">AVDCRST_MAG49-1275</name>
</gene>
<feature type="compositionally biased region" description="Basic residues" evidence="1">
    <location>
        <begin position="33"/>
        <end position="43"/>
    </location>
</feature>
<evidence type="ECO:0000313" key="2">
    <source>
        <dbReference type="EMBL" id="CAA9544136.1"/>
    </source>
</evidence>
<dbReference type="EMBL" id="CADCWG010000068">
    <property type="protein sequence ID" value="CAA9544136.1"/>
    <property type="molecule type" value="Genomic_DNA"/>
</dbReference>
<evidence type="ECO:0000256" key="1">
    <source>
        <dbReference type="SAM" id="MobiDB-lite"/>
    </source>
</evidence>
<sequence>GHPWRRLPGRSVATGTRRRGRRPRGRSVPDRGNRRRFARRGRSRLQPAASL</sequence>
<accession>A0A6J4UAJ7</accession>
<feature type="non-terminal residue" evidence="2">
    <location>
        <position position="1"/>
    </location>
</feature>
<reference evidence="2" key="1">
    <citation type="submission" date="2020-02" db="EMBL/GenBank/DDBJ databases">
        <authorList>
            <person name="Meier V. D."/>
        </authorList>
    </citation>
    <scope>NUCLEOTIDE SEQUENCE</scope>
    <source>
        <strain evidence="2">AVDCRST_MAG49</strain>
    </source>
</reference>
<feature type="region of interest" description="Disordered" evidence="1">
    <location>
        <begin position="1"/>
        <end position="51"/>
    </location>
</feature>
<feature type="compositionally biased region" description="Basic residues" evidence="1">
    <location>
        <begin position="16"/>
        <end position="25"/>
    </location>
</feature>
<feature type="non-terminal residue" evidence="2">
    <location>
        <position position="51"/>
    </location>
</feature>
<protein>
    <submittedName>
        <fullName evidence="2">Uncharacterized protein</fullName>
    </submittedName>
</protein>